<evidence type="ECO:0000313" key="3">
    <source>
        <dbReference type="Proteomes" id="UP001216253"/>
    </source>
</evidence>
<keyword evidence="1" id="KW-0812">Transmembrane</keyword>
<keyword evidence="3" id="KW-1185">Reference proteome</keyword>
<dbReference type="EMBL" id="JARESE010000001">
    <property type="protein sequence ID" value="MDE8650335.1"/>
    <property type="molecule type" value="Genomic_DNA"/>
</dbReference>
<evidence type="ECO:0000256" key="1">
    <source>
        <dbReference type="SAM" id="Phobius"/>
    </source>
</evidence>
<comment type="caution">
    <text evidence="2">The sequence shown here is derived from an EMBL/GenBank/DDBJ whole genome shotgun (WGS) entry which is preliminary data.</text>
</comment>
<protein>
    <recommendedName>
        <fullName evidence="4">Type IV / VI secretion system DotU domain-containing protein</fullName>
    </recommendedName>
</protein>
<reference evidence="2 3" key="1">
    <citation type="submission" date="2023-03" db="EMBL/GenBank/DDBJ databases">
        <title>NovoSphingobium album sp. nov. isolated from polycyclic aromatic hydrocarbons- and heavy-metal polluted soil.</title>
        <authorList>
            <person name="Liu Z."/>
            <person name="Wang K."/>
        </authorList>
    </citation>
    <scope>NUCLEOTIDE SEQUENCE [LARGE SCALE GENOMIC DNA]</scope>
    <source>
        <strain evidence="2 3">H3SJ31-1</strain>
    </source>
</reference>
<dbReference type="Proteomes" id="UP001216253">
    <property type="component" value="Unassembled WGS sequence"/>
</dbReference>
<sequence length="193" mass="22054">MAGTAPLLPDDDPLWQALCGYAIGPGDAARGFADRLARENGWSAAHADRVIEEYRRFCWLCVRADHVVTPSEDVDQAWHLHLLYSRDYWERFCPQVLGRPLHHGPTRGGMAEQEKHFTQYALTLRSYERRFGPPPEDIWPVAARRFARELTARRVHRDAVFIVPRKIAYRLVALGLLSLMVLGAWVVGMHAGW</sequence>
<dbReference type="RefSeq" id="WP_275226416.1">
    <property type="nucleotide sequence ID" value="NZ_JARESE010000001.1"/>
</dbReference>
<organism evidence="2 3">
    <name type="scientific">Novosphingobium album</name>
    <name type="common">ex Liu et al. 2023</name>
    <dbReference type="NCBI Taxonomy" id="3031130"/>
    <lineage>
        <taxon>Bacteria</taxon>
        <taxon>Pseudomonadati</taxon>
        <taxon>Pseudomonadota</taxon>
        <taxon>Alphaproteobacteria</taxon>
        <taxon>Sphingomonadales</taxon>
        <taxon>Sphingomonadaceae</taxon>
        <taxon>Novosphingobium</taxon>
    </lineage>
</organism>
<accession>A0ABT5WJV7</accession>
<proteinExistence type="predicted"/>
<keyword evidence="1" id="KW-1133">Transmembrane helix</keyword>
<keyword evidence="1" id="KW-0472">Membrane</keyword>
<evidence type="ECO:0008006" key="4">
    <source>
        <dbReference type="Google" id="ProtNLM"/>
    </source>
</evidence>
<feature type="transmembrane region" description="Helical" evidence="1">
    <location>
        <begin position="167"/>
        <end position="187"/>
    </location>
</feature>
<name>A0ABT5WJV7_9SPHN</name>
<gene>
    <name evidence="2" type="ORF">PYV00_01220</name>
</gene>
<evidence type="ECO:0000313" key="2">
    <source>
        <dbReference type="EMBL" id="MDE8650335.1"/>
    </source>
</evidence>